<evidence type="ECO:0000313" key="3">
    <source>
        <dbReference type="Proteomes" id="UP000572051"/>
    </source>
</evidence>
<protein>
    <submittedName>
        <fullName evidence="2">Transcriptional regulator with XRE-family HTH domain</fullName>
    </submittedName>
</protein>
<dbReference type="RefSeq" id="WP_179825423.1">
    <property type="nucleotide sequence ID" value="NZ_JACCFS010000001.1"/>
</dbReference>
<dbReference type="EMBL" id="JACCFS010000001">
    <property type="protein sequence ID" value="NYJ35918.1"/>
    <property type="molecule type" value="Genomic_DNA"/>
</dbReference>
<feature type="domain" description="HTH cro/C1-type" evidence="1">
    <location>
        <begin position="19"/>
        <end position="73"/>
    </location>
</feature>
<dbReference type="AlphaFoldDB" id="A0A7Z0EPI2"/>
<proteinExistence type="predicted"/>
<dbReference type="InterPro" id="IPR010982">
    <property type="entry name" value="Lambda_DNA-bd_dom_sf"/>
</dbReference>
<dbReference type="Pfam" id="PF13560">
    <property type="entry name" value="HTH_31"/>
    <property type="match status" value="1"/>
</dbReference>
<dbReference type="Pfam" id="PF19054">
    <property type="entry name" value="DUF5753"/>
    <property type="match status" value="1"/>
</dbReference>
<dbReference type="Gene3D" id="1.10.260.40">
    <property type="entry name" value="lambda repressor-like DNA-binding domains"/>
    <property type="match status" value="1"/>
</dbReference>
<dbReference type="SUPFAM" id="SSF47413">
    <property type="entry name" value="lambda repressor-like DNA-binding domains"/>
    <property type="match status" value="1"/>
</dbReference>
<dbReference type="PROSITE" id="PS50943">
    <property type="entry name" value="HTH_CROC1"/>
    <property type="match status" value="1"/>
</dbReference>
<evidence type="ECO:0000313" key="2">
    <source>
        <dbReference type="EMBL" id="NYJ35918.1"/>
    </source>
</evidence>
<dbReference type="GO" id="GO:0003677">
    <property type="term" value="F:DNA binding"/>
    <property type="evidence" value="ECO:0007669"/>
    <property type="project" value="InterPro"/>
</dbReference>
<comment type="caution">
    <text evidence="2">The sequence shown here is derived from an EMBL/GenBank/DDBJ whole genome shotgun (WGS) entry which is preliminary data.</text>
</comment>
<organism evidence="2 3">
    <name type="scientific">Nocardiopsis aegyptia</name>
    <dbReference type="NCBI Taxonomy" id="220378"/>
    <lineage>
        <taxon>Bacteria</taxon>
        <taxon>Bacillati</taxon>
        <taxon>Actinomycetota</taxon>
        <taxon>Actinomycetes</taxon>
        <taxon>Streptosporangiales</taxon>
        <taxon>Nocardiopsidaceae</taxon>
        <taxon>Nocardiopsis</taxon>
    </lineage>
</organism>
<dbReference type="CDD" id="cd00093">
    <property type="entry name" value="HTH_XRE"/>
    <property type="match status" value="1"/>
</dbReference>
<dbReference type="SMART" id="SM00530">
    <property type="entry name" value="HTH_XRE"/>
    <property type="match status" value="1"/>
</dbReference>
<accession>A0A7Z0EPI2</accession>
<evidence type="ECO:0000259" key="1">
    <source>
        <dbReference type="PROSITE" id="PS50943"/>
    </source>
</evidence>
<name>A0A7Z0EPI2_9ACTN</name>
<keyword evidence="3" id="KW-1185">Reference proteome</keyword>
<dbReference type="InterPro" id="IPR001387">
    <property type="entry name" value="Cro/C1-type_HTH"/>
</dbReference>
<sequence length="288" mass="31877">MPQEQHGPIASRLLLGKALQQLRSEAGMSGAEVAKEMGFGAAKLSKIERGQAPITKADLHLFFEVLKVSEDVRPTLLELGTQSRRPRRNRTNTSEQELPGKNFERYLGLEEIAIGVKDWHPYLIPGLLQTPEYARALISANPLLLPDQVEYLVELRKERQHALHREAEPLQLWSIVEEYALRRVIGGKQTRDGQLRHLLTMGQKPNINIQVIPDSAGAHAGLDGAFAILDAGNHLPPVVYIDSRGMNTYVEGVTDLAMYKATYDQIQSSALSPVQSAAVIAAILEEPE</sequence>
<gene>
    <name evidence="2" type="ORF">HNR10_003799</name>
</gene>
<dbReference type="InterPro" id="IPR043917">
    <property type="entry name" value="DUF5753"/>
</dbReference>
<dbReference type="Proteomes" id="UP000572051">
    <property type="component" value="Unassembled WGS sequence"/>
</dbReference>
<reference evidence="2 3" key="1">
    <citation type="submission" date="2020-07" db="EMBL/GenBank/DDBJ databases">
        <title>Sequencing the genomes of 1000 actinobacteria strains.</title>
        <authorList>
            <person name="Klenk H.-P."/>
        </authorList>
    </citation>
    <scope>NUCLEOTIDE SEQUENCE [LARGE SCALE GENOMIC DNA]</scope>
    <source>
        <strain evidence="2 3">DSM 44442</strain>
    </source>
</reference>